<dbReference type="VEuPathDB" id="VectorBase:SCAU015056"/>
<feature type="domain" description="C2H2-type" evidence="12">
    <location>
        <begin position="622"/>
        <end position="649"/>
    </location>
</feature>
<comment type="subcellular location">
    <subcellularLocation>
        <location evidence="1">Nucleus</location>
    </subcellularLocation>
</comment>
<dbReference type="PROSITE" id="PS51029">
    <property type="entry name" value="MADF"/>
    <property type="match status" value="2"/>
</dbReference>
<evidence type="ECO:0000313" key="14">
    <source>
        <dbReference type="EnsemblMetazoa" id="SCAU015056-PA"/>
    </source>
</evidence>
<sequence>MEDDLDTVSYISCGEILVAHSLSNKEEYFLKCNNCDVGFSLLEDFITHHQYYHSDVKSELYEDDIGNIPQIEIYDGDIIKVDKEEDIVHEKVEYLDDQDSEFGEQDVDYKPDACQIKEQCKEEDIEICEDNIGEVSDDEKFDFEHSEYQDDVHKESDEEKNEPQEDDIDTAADDDEDPLDEPMLHDGEDDKADDGLDDGEDNTSQTYALGDNAGYSDSDGEFEPPEDSKSRQFVSEFLKSERNFIAFVAAYKNQPRLWNHKIYSKKFKSKKERDSFLQKVANEIKSRLNIHMTCDNVSGIIKRIRQDYREKLKRSRPEDHDHKAPRTTNSRLSFLDPFIDYYSIVKLDTHRGYLKNDQILDILCIYKRYPALWNSTLMEYVCTNKRTEALKQMTEAIRTEVGIEVNESALKKYLMGVHSHYSKEKQNHMLKKGGTKSIYFPHMRFLHEHVGPFCCSKCGRKHRNPLQFKVHQYHNHGGPPPLKCAECNKEYEQLEPYVAHIRRHMNDLSDKCKVCGKMFMRAADVRIHMRTHTGAKPYFCEICGSSFTMPSSLKEHKRRHDKLYKVFCEVCSRGFYSNDKLVAHMGTHSDERNFACNTCGKAFKTKKTLRAHIHTHEEGRNYPCPQCGKMYKNRIGVSQHLRTHRSTAITKSNPFLSN</sequence>
<dbReference type="GO" id="GO:0003682">
    <property type="term" value="F:chromatin binding"/>
    <property type="evidence" value="ECO:0007669"/>
    <property type="project" value="UniProtKB-ARBA"/>
</dbReference>
<protein>
    <recommendedName>
        <fullName evidence="16">Protein krueppel</fullName>
    </recommendedName>
</protein>
<dbReference type="KEGG" id="scac:106083857"/>
<feature type="compositionally biased region" description="Acidic residues" evidence="11">
    <location>
        <begin position="189"/>
        <end position="201"/>
    </location>
</feature>
<keyword evidence="15" id="KW-1185">Reference proteome</keyword>
<dbReference type="GO" id="GO:0040029">
    <property type="term" value="P:epigenetic regulation of gene expression"/>
    <property type="evidence" value="ECO:0007669"/>
    <property type="project" value="UniProtKB-ARBA"/>
</dbReference>
<dbReference type="FunFam" id="3.30.160.60:FF:000193">
    <property type="entry name" value="Zinc finger protein 300"/>
    <property type="match status" value="1"/>
</dbReference>
<dbReference type="PANTHER" id="PTHR24381">
    <property type="entry name" value="ZINC FINGER PROTEIN"/>
    <property type="match status" value="1"/>
</dbReference>
<feature type="domain" description="C2H2-type" evidence="12">
    <location>
        <begin position="453"/>
        <end position="481"/>
    </location>
</feature>
<dbReference type="STRING" id="35570.A0A1I8Q974"/>
<dbReference type="InterPro" id="IPR036236">
    <property type="entry name" value="Znf_C2H2_sf"/>
</dbReference>
<dbReference type="PANTHER" id="PTHR24381:SF450">
    <property type="entry name" value="GASTRULA ZINC FINGER PROTEIN XLCGF26.1-LIKE-RELATED"/>
    <property type="match status" value="1"/>
</dbReference>
<dbReference type="PROSITE" id="PS50157">
    <property type="entry name" value="ZINC_FINGER_C2H2_2"/>
    <property type="match status" value="8"/>
</dbReference>
<feature type="domain" description="C2H2-type" evidence="12">
    <location>
        <begin position="30"/>
        <end position="58"/>
    </location>
</feature>
<feature type="compositionally biased region" description="Acidic residues" evidence="11">
    <location>
        <begin position="164"/>
        <end position="180"/>
    </location>
</feature>
<proteinExistence type="inferred from homology"/>
<dbReference type="GO" id="GO:0000977">
    <property type="term" value="F:RNA polymerase II transcription regulatory region sequence-specific DNA binding"/>
    <property type="evidence" value="ECO:0007669"/>
    <property type="project" value="TreeGrafter"/>
</dbReference>
<name>A0A1I8Q974_STOCA</name>
<evidence type="ECO:0008006" key="16">
    <source>
        <dbReference type="Google" id="ProtNLM"/>
    </source>
</evidence>
<evidence type="ECO:0000256" key="3">
    <source>
        <dbReference type="ARBA" id="ARBA00022723"/>
    </source>
</evidence>
<dbReference type="FunFam" id="3.30.160.60:FF:000690">
    <property type="entry name" value="Zinc finger protein 354C"/>
    <property type="match status" value="1"/>
</dbReference>
<feature type="region of interest" description="Disordered" evidence="11">
    <location>
        <begin position="148"/>
        <end position="229"/>
    </location>
</feature>
<dbReference type="GO" id="GO:0005634">
    <property type="term" value="C:nucleus"/>
    <property type="evidence" value="ECO:0007669"/>
    <property type="project" value="UniProtKB-SubCell"/>
</dbReference>
<dbReference type="SMART" id="SM00595">
    <property type="entry name" value="MADF"/>
    <property type="match status" value="2"/>
</dbReference>
<dbReference type="GO" id="GO:0000785">
    <property type="term" value="C:chromatin"/>
    <property type="evidence" value="ECO:0007669"/>
    <property type="project" value="UniProtKB-ARBA"/>
</dbReference>
<keyword evidence="3" id="KW-0479">Metal-binding</keyword>
<dbReference type="AlphaFoldDB" id="A0A1I8Q974"/>
<dbReference type="Gene3D" id="3.30.160.60">
    <property type="entry name" value="Classic Zinc Finger"/>
    <property type="match status" value="5"/>
</dbReference>
<evidence type="ECO:0000256" key="9">
    <source>
        <dbReference type="ARBA" id="ARBA00023242"/>
    </source>
</evidence>
<dbReference type="FunFam" id="3.30.160.60:FF:000100">
    <property type="entry name" value="Zinc finger 45-like"/>
    <property type="match status" value="1"/>
</dbReference>
<feature type="domain" description="C2H2-type" evidence="12">
    <location>
        <begin position="482"/>
        <end position="509"/>
    </location>
</feature>
<keyword evidence="4" id="KW-0677">Repeat</keyword>
<keyword evidence="7" id="KW-0805">Transcription regulation</keyword>
<gene>
    <name evidence="14" type="primary">106083857</name>
</gene>
<reference evidence="14" key="1">
    <citation type="submission" date="2020-05" db="UniProtKB">
        <authorList>
            <consortium name="EnsemblMetazoa"/>
        </authorList>
    </citation>
    <scope>IDENTIFICATION</scope>
    <source>
        <strain evidence="14">USDA</strain>
    </source>
</reference>
<dbReference type="GO" id="GO:0000981">
    <property type="term" value="F:DNA-binding transcription factor activity, RNA polymerase II-specific"/>
    <property type="evidence" value="ECO:0007669"/>
    <property type="project" value="TreeGrafter"/>
</dbReference>
<comment type="similarity">
    <text evidence="2">Belongs to the krueppel C2H2-type zinc-finger protein family.</text>
</comment>
<keyword evidence="5 10" id="KW-0863">Zinc-finger</keyword>
<dbReference type="SMART" id="SM00355">
    <property type="entry name" value="ZnF_C2H2"/>
    <property type="match status" value="8"/>
</dbReference>
<keyword evidence="9" id="KW-0539">Nucleus</keyword>
<feature type="domain" description="C2H2-type" evidence="12">
    <location>
        <begin position="538"/>
        <end position="560"/>
    </location>
</feature>
<dbReference type="OrthoDB" id="427030at2759"/>
<dbReference type="InterPro" id="IPR006578">
    <property type="entry name" value="MADF-dom"/>
</dbReference>
<dbReference type="InterPro" id="IPR013087">
    <property type="entry name" value="Znf_C2H2_type"/>
</dbReference>
<evidence type="ECO:0000256" key="1">
    <source>
        <dbReference type="ARBA" id="ARBA00004123"/>
    </source>
</evidence>
<evidence type="ECO:0000256" key="4">
    <source>
        <dbReference type="ARBA" id="ARBA00022737"/>
    </source>
</evidence>
<dbReference type="Pfam" id="PF10545">
    <property type="entry name" value="MADF_DNA_bdg"/>
    <property type="match status" value="2"/>
</dbReference>
<feature type="domain" description="MADF" evidence="13">
    <location>
        <begin position="361"/>
        <end position="451"/>
    </location>
</feature>
<keyword evidence="8" id="KW-0804">Transcription</keyword>
<evidence type="ECO:0000256" key="2">
    <source>
        <dbReference type="ARBA" id="ARBA00006991"/>
    </source>
</evidence>
<keyword evidence="6" id="KW-0862">Zinc</keyword>
<feature type="domain" description="C2H2-type" evidence="12">
    <location>
        <begin position="566"/>
        <end position="593"/>
    </location>
</feature>
<feature type="domain" description="C2H2-type" evidence="12">
    <location>
        <begin position="594"/>
        <end position="621"/>
    </location>
</feature>
<feature type="domain" description="C2H2-type" evidence="12">
    <location>
        <begin position="510"/>
        <end position="537"/>
    </location>
</feature>
<dbReference type="Pfam" id="PF00096">
    <property type="entry name" value="zf-C2H2"/>
    <property type="match status" value="4"/>
</dbReference>
<feature type="domain" description="MADF" evidence="13">
    <location>
        <begin position="246"/>
        <end position="340"/>
    </location>
</feature>
<dbReference type="GO" id="GO:0008270">
    <property type="term" value="F:zinc ion binding"/>
    <property type="evidence" value="ECO:0007669"/>
    <property type="project" value="UniProtKB-KW"/>
</dbReference>
<dbReference type="SUPFAM" id="SSF57667">
    <property type="entry name" value="beta-beta-alpha zinc fingers"/>
    <property type="match status" value="4"/>
</dbReference>
<feature type="compositionally biased region" description="Basic and acidic residues" evidence="11">
    <location>
        <begin position="148"/>
        <end position="163"/>
    </location>
</feature>
<dbReference type="EnsemblMetazoa" id="SCAU015056-RA">
    <property type="protein sequence ID" value="SCAU015056-PA"/>
    <property type="gene ID" value="SCAU015056"/>
</dbReference>
<evidence type="ECO:0000259" key="12">
    <source>
        <dbReference type="PROSITE" id="PS50157"/>
    </source>
</evidence>
<evidence type="ECO:0000256" key="11">
    <source>
        <dbReference type="SAM" id="MobiDB-lite"/>
    </source>
</evidence>
<evidence type="ECO:0000259" key="13">
    <source>
        <dbReference type="PROSITE" id="PS51029"/>
    </source>
</evidence>
<evidence type="ECO:0000313" key="15">
    <source>
        <dbReference type="Proteomes" id="UP000095300"/>
    </source>
</evidence>
<accession>A0A1I8Q974</accession>
<dbReference type="Proteomes" id="UP000095300">
    <property type="component" value="Unassembled WGS sequence"/>
</dbReference>
<evidence type="ECO:0000256" key="6">
    <source>
        <dbReference type="ARBA" id="ARBA00022833"/>
    </source>
</evidence>
<dbReference type="PROSITE" id="PS00028">
    <property type="entry name" value="ZINC_FINGER_C2H2_1"/>
    <property type="match status" value="7"/>
</dbReference>
<evidence type="ECO:0000256" key="7">
    <source>
        <dbReference type="ARBA" id="ARBA00023015"/>
    </source>
</evidence>
<evidence type="ECO:0000256" key="5">
    <source>
        <dbReference type="ARBA" id="ARBA00022771"/>
    </source>
</evidence>
<evidence type="ECO:0000256" key="10">
    <source>
        <dbReference type="PROSITE-ProRule" id="PRU00042"/>
    </source>
</evidence>
<evidence type="ECO:0000256" key="8">
    <source>
        <dbReference type="ARBA" id="ARBA00023163"/>
    </source>
</evidence>
<organism evidence="14 15">
    <name type="scientific">Stomoxys calcitrans</name>
    <name type="common">Stable fly</name>
    <name type="synonym">Conops calcitrans</name>
    <dbReference type="NCBI Taxonomy" id="35570"/>
    <lineage>
        <taxon>Eukaryota</taxon>
        <taxon>Metazoa</taxon>
        <taxon>Ecdysozoa</taxon>
        <taxon>Arthropoda</taxon>
        <taxon>Hexapoda</taxon>
        <taxon>Insecta</taxon>
        <taxon>Pterygota</taxon>
        <taxon>Neoptera</taxon>
        <taxon>Endopterygota</taxon>
        <taxon>Diptera</taxon>
        <taxon>Brachycera</taxon>
        <taxon>Muscomorpha</taxon>
        <taxon>Muscoidea</taxon>
        <taxon>Muscidae</taxon>
        <taxon>Stomoxys</taxon>
    </lineage>
</organism>